<evidence type="ECO:0000256" key="2">
    <source>
        <dbReference type="ARBA" id="ARBA00009726"/>
    </source>
</evidence>
<evidence type="ECO:0000256" key="7">
    <source>
        <dbReference type="ARBA" id="ARBA00022840"/>
    </source>
</evidence>
<dbReference type="InterPro" id="IPR003439">
    <property type="entry name" value="ABC_transporter-like_ATP-bd"/>
</dbReference>
<dbReference type="FunFam" id="1.20.1560.10:FF:000001">
    <property type="entry name" value="ATP-binding cassette subfamily C member 1"/>
    <property type="match status" value="1"/>
</dbReference>
<feature type="transmembrane region" description="Helical" evidence="12">
    <location>
        <begin position="16"/>
        <end position="49"/>
    </location>
</feature>
<keyword evidence="4 12" id="KW-0812">Transmembrane</keyword>
<dbReference type="InterPro" id="IPR050173">
    <property type="entry name" value="ABC_transporter_C-like"/>
</dbReference>
<keyword evidence="5" id="KW-0677">Repeat</keyword>
<dbReference type="Gene3D" id="3.40.50.300">
    <property type="entry name" value="P-loop containing nucleotide triphosphate hydrolases"/>
    <property type="match status" value="1"/>
</dbReference>
<dbReference type="InterPro" id="IPR027417">
    <property type="entry name" value="P-loop_NTPase"/>
</dbReference>
<feature type="domain" description="ABC transporter" evidence="13">
    <location>
        <begin position="349"/>
        <end position="583"/>
    </location>
</feature>
<dbReference type="InterPro" id="IPR003593">
    <property type="entry name" value="AAA+_ATPase"/>
</dbReference>
<comment type="subcellular location">
    <subcellularLocation>
        <location evidence="1">Vacuole membrane</location>
        <topology evidence="1">Multi-pass membrane protein</topology>
    </subcellularLocation>
</comment>
<proteinExistence type="inferred from homology"/>
<gene>
    <name evidence="15" type="ORF">g.43545</name>
</gene>
<dbReference type="CDD" id="cd18603">
    <property type="entry name" value="ABC_6TM_MRP1_2_3_6_D2_like"/>
    <property type="match status" value="1"/>
</dbReference>
<feature type="transmembrane region" description="Helical" evidence="12">
    <location>
        <begin position="92"/>
        <end position="110"/>
    </location>
</feature>
<keyword evidence="3" id="KW-0813">Transport</keyword>
<evidence type="ECO:0000256" key="10">
    <source>
        <dbReference type="ARBA" id="ARBA00024220"/>
    </source>
</evidence>
<evidence type="ECO:0000256" key="5">
    <source>
        <dbReference type="ARBA" id="ARBA00022737"/>
    </source>
</evidence>
<feature type="domain" description="ABC transmembrane type-1" evidence="14">
    <location>
        <begin position="30"/>
        <end position="313"/>
    </location>
</feature>
<dbReference type="InterPro" id="IPR036640">
    <property type="entry name" value="ABC1_TM_sf"/>
</dbReference>
<keyword evidence="8 12" id="KW-1133">Transmembrane helix</keyword>
<feature type="transmembrane region" description="Helical" evidence="12">
    <location>
        <begin position="144"/>
        <end position="165"/>
    </location>
</feature>
<dbReference type="GO" id="GO:0005774">
    <property type="term" value="C:vacuolar membrane"/>
    <property type="evidence" value="ECO:0007669"/>
    <property type="project" value="UniProtKB-SubCell"/>
</dbReference>
<dbReference type="Gene3D" id="1.20.1560.10">
    <property type="entry name" value="ABC transporter type 1, transmembrane domain"/>
    <property type="match status" value="1"/>
</dbReference>
<evidence type="ECO:0000256" key="12">
    <source>
        <dbReference type="SAM" id="Phobius"/>
    </source>
</evidence>
<dbReference type="SUPFAM" id="SSF90123">
    <property type="entry name" value="ABC transporter transmembrane region"/>
    <property type="match status" value="1"/>
</dbReference>
<dbReference type="EMBL" id="GECU01037500">
    <property type="protein sequence ID" value="JAS70206.1"/>
    <property type="molecule type" value="Transcribed_RNA"/>
</dbReference>
<dbReference type="GO" id="GO:0015431">
    <property type="term" value="F:ABC-type glutathione S-conjugate transporter activity"/>
    <property type="evidence" value="ECO:0007669"/>
    <property type="project" value="UniProtKB-EC"/>
</dbReference>
<keyword evidence="6" id="KW-0547">Nucleotide-binding</keyword>
<dbReference type="PROSITE" id="PS50929">
    <property type="entry name" value="ABC_TM1F"/>
    <property type="match status" value="1"/>
</dbReference>
<dbReference type="AlphaFoldDB" id="A0A1B6H685"/>
<keyword evidence="7" id="KW-0067">ATP-binding</keyword>
<dbReference type="PANTHER" id="PTHR24223">
    <property type="entry name" value="ATP-BINDING CASSETTE SUB-FAMILY C"/>
    <property type="match status" value="1"/>
</dbReference>
<dbReference type="GO" id="GO:0016887">
    <property type="term" value="F:ATP hydrolysis activity"/>
    <property type="evidence" value="ECO:0007669"/>
    <property type="project" value="InterPro"/>
</dbReference>
<dbReference type="Pfam" id="PF00005">
    <property type="entry name" value="ABC_tran"/>
    <property type="match status" value="1"/>
</dbReference>
<evidence type="ECO:0000256" key="8">
    <source>
        <dbReference type="ARBA" id="ARBA00022989"/>
    </source>
</evidence>
<dbReference type="SMART" id="SM00382">
    <property type="entry name" value="AAA"/>
    <property type="match status" value="1"/>
</dbReference>
<accession>A0A1B6H685</accession>
<reference evidence="15" key="1">
    <citation type="submission" date="2015-11" db="EMBL/GenBank/DDBJ databases">
        <title>De novo transcriptome assembly of four potential Pierce s Disease insect vectors from Arizona vineyards.</title>
        <authorList>
            <person name="Tassone E.E."/>
        </authorList>
    </citation>
    <scope>NUCLEOTIDE SEQUENCE</scope>
</reference>
<dbReference type="EC" id="7.6.2.3" evidence="10"/>
<organism evidence="15">
    <name type="scientific">Homalodisca liturata</name>
    <dbReference type="NCBI Taxonomy" id="320908"/>
    <lineage>
        <taxon>Eukaryota</taxon>
        <taxon>Metazoa</taxon>
        <taxon>Ecdysozoa</taxon>
        <taxon>Arthropoda</taxon>
        <taxon>Hexapoda</taxon>
        <taxon>Insecta</taxon>
        <taxon>Pterygota</taxon>
        <taxon>Neoptera</taxon>
        <taxon>Paraneoptera</taxon>
        <taxon>Hemiptera</taxon>
        <taxon>Auchenorrhyncha</taxon>
        <taxon>Membracoidea</taxon>
        <taxon>Cicadellidae</taxon>
        <taxon>Cicadellinae</taxon>
        <taxon>Proconiini</taxon>
        <taxon>Homalodisca</taxon>
    </lineage>
</organism>
<dbReference type="InterPro" id="IPR011527">
    <property type="entry name" value="ABC1_TM_dom"/>
</dbReference>
<name>A0A1B6H685_9HEMI</name>
<dbReference type="FunFam" id="3.40.50.300:FF:000074">
    <property type="entry name" value="Multidrug resistance-associated protein 5 isoform 1"/>
    <property type="match status" value="1"/>
</dbReference>
<dbReference type="CDD" id="cd03244">
    <property type="entry name" value="ABCC_MRP_domain2"/>
    <property type="match status" value="1"/>
</dbReference>
<sequence length="591" mass="65478">MTVEEAETGNVKLSVFLYYCKAIGILTATLTISSIILYQTFLVSTNLWLSRWSSDNSTVVNGTQDTSKTHLYLSVYAALGVGQAIFNMVSNLSLSLGCLFAAAWLHNTMLQRVLRAPMSYFDTTPLGRIINRFSKDIDICDTMLSFNLSAFLGLLVQVIATVIVITYSTPAFIIVIIPILIFNFILQRFFVSTSRQLKRLESTTRSPVYSHFSETIQGSQSIRAYGMQEVFISQSEEKVDLNQSCNYPNMVAMRWLAVRLESVGNLIVFFSALFAVLYRGSLDAGLAGISITYALQVTGTLNFFVRSAADVETNIVSVERIKEYTEIKQEAAWTVQPKPDPLWPTKGNIEFSDYKVRYREGLELVLGGVSCNIYPGEKVGIVGRTGAGKSSLTLALFRILEAAGGSISIDGSNIASIGLHDLRSRLTIIPQDPVLFSGTLRNNLDPFDKETDQALWKALEMSNLKPFVSSLPLGLNHLITEGGDNLSVGQKQLICLSRALLRKTKILILDEATAAVDLETDEIIQRTIRSEFKDCTVLTIAHRLNTIMDYNRILVLDKGKVKEFDAPNTLVQNPQSIFHSMVKDAGIIFSS</sequence>
<dbReference type="Pfam" id="PF00664">
    <property type="entry name" value="ABC_membrane"/>
    <property type="match status" value="1"/>
</dbReference>
<dbReference type="GO" id="GO:0005524">
    <property type="term" value="F:ATP binding"/>
    <property type="evidence" value="ECO:0007669"/>
    <property type="project" value="UniProtKB-KW"/>
</dbReference>
<dbReference type="PROSITE" id="PS00211">
    <property type="entry name" value="ABC_TRANSPORTER_1"/>
    <property type="match status" value="1"/>
</dbReference>
<feature type="transmembrane region" description="Helical" evidence="12">
    <location>
        <begin position="171"/>
        <end position="191"/>
    </location>
</feature>
<comment type="catalytic activity">
    <reaction evidence="11">
        <text>leukotriene C4(in) + ATP + H2O = leukotriene C4(out) + ADP + phosphate + H(+)</text>
        <dbReference type="Rhea" id="RHEA:38963"/>
        <dbReference type="ChEBI" id="CHEBI:15377"/>
        <dbReference type="ChEBI" id="CHEBI:15378"/>
        <dbReference type="ChEBI" id="CHEBI:30616"/>
        <dbReference type="ChEBI" id="CHEBI:43474"/>
        <dbReference type="ChEBI" id="CHEBI:57973"/>
        <dbReference type="ChEBI" id="CHEBI:456216"/>
    </reaction>
    <physiologicalReaction direction="left-to-right" evidence="11">
        <dbReference type="Rhea" id="RHEA:38964"/>
    </physiologicalReaction>
</comment>
<dbReference type="SUPFAM" id="SSF52540">
    <property type="entry name" value="P-loop containing nucleoside triphosphate hydrolases"/>
    <property type="match status" value="1"/>
</dbReference>
<evidence type="ECO:0000259" key="13">
    <source>
        <dbReference type="PROSITE" id="PS50893"/>
    </source>
</evidence>
<comment type="similarity">
    <text evidence="2">Belongs to the ABC transporter superfamily. ABCC family. Conjugate transporter (TC 3.A.1.208) subfamily.</text>
</comment>
<evidence type="ECO:0000256" key="6">
    <source>
        <dbReference type="ARBA" id="ARBA00022741"/>
    </source>
</evidence>
<dbReference type="InterPro" id="IPR017871">
    <property type="entry name" value="ABC_transporter-like_CS"/>
</dbReference>
<protein>
    <recommendedName>
        <fullName evidence="10">ABC-type glutathione-S-conjugate transporter</fullName>
        <ecNumber evidence="10">7.6.2.3</ecNumber>
    </recommendedName>
</protein>
<feature type="transmembrane region" description="Helical" evidence="12">
    <location>
        <begin position="256"/>
        <end position="278"/>
    </location>
</feature>
<evidence type="ECO:0000256" key="11">
    <source>
        <dbReference type="ARBA" id="ARBA00047523"/>
    </source>
</evidence>
<evidence type="ECO:0000256" key="3">
    <source>
        <dbReference type="ARBA" id="ARBA00022448"/>
    </source>
</evidence>
<evidence type="ECO:0000259" key="14">
    <source>
        <dbReference type="PROSITE" id="PS50929"/>
    </source>
</evidence>
<evidence type="ECO:0000256" key="4">
    <source>
        <dbReference type="ARBA" id="ARBA00022692"/>
    </source>
</evidence>
<evidence type="ECO:0000313" key="15">
    <source>
        <dbReference type="EMBL" id="JAS70206.1"/>
    </source>
</evidence>
<dbReference type="PROSITE" id="PS50893">
    <property type="entry name" value="ABC_TRANSPORTER_2"/>
    <property type="match status" value="1"/>
</dbReference>
<evidence type="ECO:0000256" key="1">
    <source>
        <dbReference type="ARBA" id="ARBA00004128"/>
    </source>
</evidence>
<keyword evidence="9 12" id="KW-0472">Membrane</keyword>
<evidence type="ECO:0000256" key="9">
    <source>
        <dbReference type="ARBA" id="ARBA00023136"/>
    </source>
</evidence>
<dbReference type="PANTHER" id="PTHR24223:SF443">
    <property type="entry name" value="MULTIDRUG-RESISTANCE LIKE PROTEIN 1, ISOFORM I"/>
    <property type="match status" value="1"/>
</dbReference>